<dbReference type="GO" id="GO:0005634">
    <property type="term" value="C:nucleus"/>
    <property type="evidence" value="ECO:0007669"/>
    <property type="project" value="UniProtKB-SubCell"/>
</dbReference>
<evidence type="ECO:0000313" key="8">
    <source>
        <dbReference type="EMBL" id="CCG80906.1"/>
    </source>
</evidence>
<evidence type="ECO:0000256" key="2">
    <source>
        <dbReference type="ARBA" id="ARBA00004496"/>
    </source>
</evidence>
<evidence type="ECO:0000256" key="1">
    <source>
        <dbReference type="ARBA" id="ARBA00004123"/>
    </source>
</evidence>
<evidence type="ECO:0000256" key="4">
    <source>
        <dbReference type="ARBA" id="ARBA00022490"/>
    </source>
</evidence>
<organism evidence="8 9">
    <name type="scientific">Taphrina deformans (strain PYCC 5710 / ATCC 11124 / CBS 356.35 / IMI 108563 / JCM 9778 / NBRC 8474)</name>
    <name type="common">Peach leaf curl fungus</name>
    <name type="synonym">Lalaria deformans</name>
    <dbReference type="NCBI Taxonomy" id="1097556"/>
    <lineage>
        <taxon>Eukaryota</taxon>
        <taxon>Fungi</taxon>
        <taxon>Dikarya</taxon>
        <taxon>Ascomycota</taxon>
        <taxon>Taphrinomycotina</taxon>
        <taxon>Taphrinomycetes</taxon>
        <taxon>Taphrinales</taxon>
        <taxon>Taphrinaceae</taxon>
        <taxon>Taphrina</taxon>
    </lineage>
</organism>
<evidence type="ECO:0000256" key="3">
    <source>
        <dbReference type="ARBA" id="ARBA00007980"/>
    </source>
</evidence>
<dbReference type="AlphaFoldDB" id="R4X6S5"/>
<name>R4X6S5_TAPDE</name>
<dbReference type="PANTHER" id="PTHR12773">
    <property type="entry name" value="UPF0315 PROTEIN-RELATED"/>
    <property type="match status" value="1"/>
</dbReference>
<comment type="subcellular location">
    <subcellularLocation>
        <location evidence="2">Cytoplasm</location>
    </subcellularLocation>
    <subcellularLocation>
        <location evidence="1">Nucleus</location>
    </subcellularLocation>
</comment>
<dbReference type="Proteomes" id="UP000013776">
    <property type="component" value="Unassembled WGS sequence"/>
</dbReference>
<sequence>MKLLTSNFLTCAVKSCRGHPDAYPLHFSDCELSQTNLEFNPTFIQNIMPRIEWPALLAVCAELGNTSLPGQAPEKMDDSEEGQAVLQSLHNVLLETSVREGKMTCGKCGHVYLVKEGIANMLLAEHEVV</sequence>
<evidence type="ECO:0000256" key="5">
    <source>
        <dbReference type="ARBA" id="ARBA00023242"/>
    </source>
</evidence>
<dbReference type="InterPro" id="IPR005651">
    <property type="entry name" value="Trm112-like"/>
</dbReference>
<accession>R4X6S5</accession>
<keyword evidence="5" id="KW-0539">Nucleus</keyword>
<dbReference type="VEuPathDB" id="FungiDB:TAPDE_000560"/>
<evidence type="ECO:0000256" key="7">
    <source>
        <dbReference type="ARBA" id="ARBA00083044"/>
    </source>
</evidence>
<dbReference type="STRING" id="1097556.R4X6S5"/>
<gene>
    <name evidence="8" type="ORF">TAPDE_000560</name>
</gene>
<keyword evidence="9" id="KW-1185">Reference proteome</keyword>
<comment type="caution">
    <text evidence="8">The sequence shown here is derived from an EMBL/GenBank/DDBJ whole genome shotgun (WGS) entry which is preliminary data.</text>
</comment>
<dbReference type="EMBL" id="CAHR02000018">
    <property type="protein sequence ID" value="CCG80906.1"/>
    <property type="molecule type" value="Genomic_DNA"/>
</dbReference>
<keyword evidence="4" id="KW-0963">Cytoplasm</keyword>
<dbReference type="InterPro" id="IPR039127">
    <property type="entry name" value="Trm112"/>
</dbReference>
<evidence type="ECO:0000256" key="6">
    <source>
        <dbReference type="ARBA" id="ARBA00069342"/>
    </source>
</evidence>
<dbReference type="Pfam" id="PF03966">
    <property type="entry name" value="Trm112p"/>
    <property type="match status" value="1"/>
</dbReference>
<dbReference type="GO" id="GO:0070476">
    <property type="term" value="P:rRNA (guanine-N7)-methylation"/>
    <property type="evidence" value="ECO:0007669"/>
    <property type="project" value="TreeGrafter"/>
</dbReference>
<dbReference type="OrthoDB" id="2187549at2759"/>
<reference evidence="8 9" key="1">
    <citation type="journal article" date="2013" name="MBio">
        <title>Genome sequencing of the plant pathogen Taphrina deformans, the causal agent of peach leaf curl.</title>
        <authorList>
            <person name="Cisse O.H."/>
            <person name="Almeida J.M.G.C.F."/>
            <person name="Fonseca A."/>
            <person name="Kumar A.A."/>
            <person name="Salojaervi J."/>
            <person name="Overmyer K."/>
            <person name="Hauser P.M."/>
            <person name="Pagni M."/>
        </authorList>
    </citation>
    <scope>NUCLEOTIDE SEQUENCE [LARGE SCALE GENOMIC DNA]</scope>
    <source>
        <strain evidence="9">PYCC 5710 / ATCC 11124 / CBS 356.35 / IMI 108563 / JCM 9778 / NBRC 8474</strain>
    </source>
</reference>
<dbReference type="GO" id="GO:0005737">
    <property type="term" value="C:cytoplasm"/>
    <property type="evidence" value="ECO:0007669"/>
    <property type="project" value="UniProtKB-SubCell"/>
</dbReference>
<dbReference type="Gene3D" id="2.20.25.10">
    <property type="match status" value="1"/>
</dbReference>
<dbReference type="eggNOG" id="KOG1088">
    <property type="taxonomic scope" value="Eukaryota"/>
</dbReference>
<protein>
    <recommendedName>
        <fullName evidence="6">Multifunctional methyltransferase subunit trm112</fullName>
    </recommendedName>
    <alternativeName>
        <fullName evidence="7">eRF1 methyltransferase subunit trm112</fullName>
    </alternativeName>
</protein>
<comment type="similarity">
    <text evidence="3">Belongs to the TRM112 family.</text>
</comment>
<evidence type="ECO:0000313" key="9">
    <source>
        <dbReference type="Proteomes" id="UP000013776"/>
    </source>
</evidence>
<dbReference type="FunFam" id="2.20.25.10:FF:000021">
    <property type="entry name" value="Multifunctional methyltransferase subunit trm112"/>
    <property type="match status" value="1"/>
</dbReference>
<proteinExistence type="inferred from homology"/>
<dbReference type="PANTHER" id="PTHR12773:SF0">
    <property type="entry name" value="MULTIFUNCTIONAL METHYLTRANSFERASE SUBUNIT TRM112-LIKE PROTEIN"/>
    <property type="match status" value="1"/>
</dbReference>
<dbReference type="GO" id="GO:0030488">
    <property type="term" value="P:tRNA methylation"/>
    <property type="evidence" value="ECO:0007669"/>
    <property type="project" value="TreeGrafter"/>
</dbReference>
<dbReference type="GO" id="GO:0046982">
    <property type="term" value="F:protein heterodimerization activity"/>
    <property type="evidence" value="ECO:0007669"/>
    <property type="project" value="InterPro"/>
</dbReference>